<keyword evidence="4" id="KW-1185">Reference proteome</keyword>
<protein>
    <recommendedName>
        <fullName evidence="2">GCVT N-terminal domain-containing protein</fullName>
    </recommendedName>
</protein>
<dbReference type="GO" id="GO:0016226">
    <property type="term" value="P:iron-sulfur cluster assembly"/>
    <property type="evidence" value="ECO:0007669"/>
    <property type="project" value="TreeGrafter"/>
</dbReference>
<proteinExistence type="predicted"/>
<dbReference type="Proteomes" id="UP000242415">
    <property type="component" value="Unassembled WGS sequence"/>
</dbReference>
<keyword evidence="1" id="KW-0809">Transit peptide</keyword>
<dbReference type="AlphaFoldDB" id="A0A1H3GYU2"/>
<dbReference type="Pfam" id="PF01571">
    <property type="entry name" value="GCV_T"/>
    <property type="match status" value="1"/>
</dbReference>
<dbReference type="EMBL" id="FNPH01000001">
    <property type="protein sequence ID" value="SDY07704.1"/>
    <property type="molecule type" value="Genomic_DNA"/>
</dbReference>
<gene>
    <name evidence="3" type="ORF">SAMN05444365_101590</name>
</gene>
<evidence type="ECO:0000313" key="4">
    <source>
        <dbReference type="Proteomes" id="UP000242415"/>
    </source>
</evidence>
<dbReference type="RefSeq" id="WP_091551001.1">
    <property type="nucleotide sequence ID" value="NZ_FNPH01000001.1"/>
</dbReference>
<dbReference type="InterPro" id="IPR006222">
    <property type="entry name" value="GCVT_N"/>
</dbReference>
<evidence type="ECO:0000259" key="2">
    <source>
        <dbReference type="Pfam" id="PF01571"/>
    </source>
</evidence>
<accession>A0A1H3GYU2</accession>
<name>A0A1H3GYU2_9ACTN</name>
<dbReference type="Gene3D" id="3.30.1360.120">
    <property type="entry name" value="Probable tRNA modification gtpase trme, domain 1"/>
    <property type="match status" value="1"/>
</dbReference>
<dbReference type="PIRSF" id="PIRSF006487">
    <property type="entry name" value="GcvT"/>
    <property type="match status" value="1"/>
</dbReference>
<dbReference type="SUPFAM" id="SSF103025">
    <property type="entry name" value="Folate-binding domain"/>
    <property type="match status" value="1"/>
</dbReference>
<dbReference type="PANTHER" id="PTHR22602">
    <property type="entry name" value="TRANSFERASE CAF17, MITOCHONDRIAL-RELATED"/>
    <property type="match status" value="1"/>
</dbReference>
<sequence>MINIAGAVAVEAIDEESRDAGVAAHYGDPMREQRILATEVGLVDRSHRGVVAVPGAERIGWLHTLTTQHLANLGSGEGTELLVLSPHGHVEHHALVAEDGGTTWLDTEPGAAAELLGFLEKMRFFTRVEPRDATAEWAVLSLVGPRAAEAAAALGVDGLAEPDALPVPGPKFAAGELPPRPTTRYAVRPLPGDGAGWARRVRLGVDLLVPRTAIEEVAGRLVAAGVPAAGLWAYEALRVAARIPRVGFETDHRTIPAEIDLVAPAVHLDKGCYRGQETVARVHNLGRPPRRLVLLHLDGIATDQPPAVGTPVTSEGRTVGFVGTAVRHFELGMVALAVVKRNVADDAPLLVGESAAAIDPA</sequence>
<dbReference type="InterPro" id="IPR027266">
    <property type="entry name" value="TrmE/GcvT-like"/>
</dbReference>
<reference evidence="4" key="1">
    <citation type="submission" date="2016-10" db="EMBL/GenBank/DDBJ databases">
        <authorList>
            <person name="Varghese N."/>
            <person name="Submissions S."/>
        </authorList>
    </citation>
    <scope>NUCLEOTIDE SEQUENCE [LARGE SCALE GENOMIC DNA]</scope>
    <source>
        <strain evidence="4">DSM 45245</strain>
    </source>
</reference>
<evidence type="ECO:0000313" key="3">
    <source>
        <dbReference type="EMBL" id="SDY07704.1"/>
    </source>
</evidence>
<dbReference type="InterPro" id="IPR045179">
    <property type="entry name" value="YgfZ/GcvT"/>
</dbReference>
<feature type="domain" description="GCVT N-terminal" evidence="2">
    <location>
        <begin position="31"/>
        <end position="154"/>
    </location>
</feature>
<dbReference type="OrthoDB" id="9796287at2"/>
<dbReference type="PANTHER" id="PTHR22602:SF0">
    <property type="entry name" value="TRANSFERASE CAF17, MITOCHONDRIAL-RELATED"/>
    <property type="match status" value="1"/>
</dbReference>
<organism evidence="3 4">
    <name type="scientific">Micromonospora pattaloongensis</name>
    <dbReference type="NCBI Taxonomy" id="405436"/>
    <lineage>
        <taxon>Bacteria</taxon>
        <taxon>Bacillati</taxon>
        <taxon>Actinomycetota</taxon>
        <taxon>Actinomycetes</taxon>
        <taxon>Micromonosporales</taxon>
        <taxon>Micromonosporaceae</taxon>
        <taxon>Micromonospora</taxon>
    </lineage>
</organism>
<dbReference type="NCBIfam" id="TIGR03317">
    <property type="entry name" value="ygfZ_signature"/>
    <property type="match status" value="1"/>
</dbReference>
<dbReference type="InterPro" id="IPR017703">
    <property type="entry name" value="YgfZ/GCV_T_CS"/>
</dbReference>
<evidence type="ECO:0000256" key="1">
    <source>
        <dbReference type="ARBA" id="ARBA00022946"/>
    </source>
</evidence>
<dbReference type="STRING" id="405436.SAMN05444365_101590"/>